<name>A0A0C2GZ40_9BILA</name>
<gene>
    <name evidence="1" type="ORF">ANCDUO_02904</name>
</gene>
<dbReference type="Proteomes" id="UP000054047">
    <property type="component" value="Unassembled WGS sequence"/>
</dbReference>
<organism evidence="1 2">
    <name type="scientific">Ancylostoma duodenale</name>
    <dbReference type="NCBI Taxonomy" id="51022"/>
    <lineage>
        <taxon>Eukaryota</taxon>
        <taxon>Metazoa</taxon>
        <taxon>Ecdysozoa</taxon>
        <taxon>Nematoda</taxon>
        <taxon>Chromadorea</taxon>
        <taxon>Rhabditida</taxon>
        <taxon>Rhabditina</taxon>
        <taxon>Rhabditomorpha</taxon>
        <taxon>Strongyloidea</taxon>
        <taxon>Ancylostomatidae</taxon>
        <taxon>Ancylostomatinae</taxon>
        <taxon>Ancylostoma</taxon>
    </lineage>
</organism>
<evidence type="ECO:0000313" key="1">
    <source>
        <dbReference type="EMBL" id="KIH66770.1"/>
    </source>
</evidence>
<dbReference type="OrthoDB" id="5870688at2759"/>
<sequence length="137" mass="16224">MDPQLMMTMFREMMREERKEIMEMFFKHLAGSGQNSTTREMTSVPNLMSALSNRIDKWYTRYKKVFVEDAKQLTESVRSQREAEIRQRLIAVLDREYKAGPKMSLQELYREWENFLSLKKNSETIASNVKTVEAAVK</sequence>
<dbReference type="EMBL" id="KN726970">
    <property type="protein sequence ID" value="KIH66770.1"/>
    <property type="molecule type" value="Genomic_DNA"/>
</dbReference>
<accession>A0A0C2GZ40</accession>
<keyword evidence="2" id="KW-1185">Reference proteome</keyword>
<dbReference type="AlphaFoldDB" id="A0A0C2GZ40"/>
<reference evidence="1 2" key="1">
    <citation type="submission" date="2013-12" db="EMBL/GenBank/DDBJ databases">
        <title>Draft genome of the parsitic nematode Ancylostoma duodenale.</title>
        <authorList>
            <person name="Mitreva M."/>
        </authorList>
    </citation>
    <scope>NUCLEOTIDE SEQUENCE [LARGE SCALE GENOMIC DNA]</scope>
    <source>
        <strain evidence="1 2">Zhejiang</strain>
    </source>
</reference>
<evidence type="ECO:0000313" key="2">
    <source>
        <dbReference type="Proteomes" id="UP000054047"/>
    </source>
</evidence>
<protein>
    <submittedName>
        <fullName evidence="1">Uncharacterized protein</fullName>
    </submittedName>
</protein>
<proteinExistence type="predicted"/>